<gene>
    <name evidence="14" type="ORF">JK635_03200</name>
</gene>
<keyword evidence="7" id="KW-0378">Hydrolase</keyword>
<sequence>MNRLFNLFRLVHIHPLLWLIIALSIITAHFWEVCLLIGIIFIHEIGHAAAASFFSWRIKKIILLPFGGVAEMDEHGNRPLKEEAIVVLAGPLQHVWIIAAASVLVTFNFLSEDLYQLFIQYNLMILVFNLFPVWPLDGGKLVFLLLSLKNSFTRAHRITLVISLFSLTIFSICVILAAPAHINVWVVIGYLFFSIYYEWKQRRFIFMRFLLERYYGNKSNPDELVPILANEEDLLIQVLERFQRGCKHPIVVEADGQQKGTLDENELLHAYFTEKRLTDKISDLLFLY</sequence>
<keyword evidence="5 12" id="KW-0812">Transmembrane</keyword>
<evidence type="ECO:0000256" key="1">
    <source>
        <dbReference type="ARBA" id="ARBA00001947"/>
    </source>
</evidence>
<feature type="domain" description="Peptidase M50" evidence="13">
    <location>
        <begin position="34"/>
        <end position="106"/>
    </location>
</feature>
<dbReference type="CDD" id="cd06161">
    <property type="entry name" value="S2P-M50_SpoIVFB"/>
    <property type="match status" value="1"/>
</dbReference>
<evidence type="ECO:0000256" key="3">
    <source>
        <dbReference type="ARBA" id="ARBA00007931"/>
    </source>
</evidence>
<keyword evidence="6" id="KW-0479">Metal-binding</keyword>
<evidence type="ECO:0000256" key="9">
    <source>
        <dbReference type="ARBA" id="ARBA00022989"/>
    </source>
</evidence>
<feature type="transmembrane region" description="Helical" evidence="12">
    <location>
        <begin position="183"/>
        <end position="199"/>
    </location>
</feature>
<comment type="subcellular location">
    <subcellularLocation>
        <location evidence="2">Membrane</location>
        <topology evidence="2">Multi-pass membrane protein</topology>
    </subcellularLocation>
</comment>
<evidence type="ECO:0000256" key="7">
    <source>
        <dbReference type="ARBA" id="ARBA00022801"/>
    </source>
</evidence>
<dbReference type="PANTHER" id="PTHR39188">
    <property type="entry name" value="MEMBRANE-ASSOCIATED ZINC METALLOPROTEASE M50B"/>
    <property type="match status" value="1"/>
</dbReference>
<dbReference type="EMBL" id="JAESWB010000025">
    <property type="protein sequence ID" value="MBL4951248.1"/>
    <property type="molecule type" value="Genomic_DNA"/>
</dbReference>
<protein>
    <submittedName>
        <fullName evidence="14">M50 family metallopeptidase</fullName>
    </submittedName>
</protein>
<proteinExistence type="inferred from homology"/>
<keyword evidence="8" id="KW-0862">Zinc</keyword>
<evidence type="ECO:0000256" key="11">
    <source>
        <dbReference type="ARBA" id="ARBA00023136"/>
    </source>
</evidence>
<evidence type="ECO:0000256" key="8">
    <source>
        <dbReference type="ARBA" id="ARBA00022833"/>
    </source>
</evidence>
<evidence type="ECO:0000256" key="10">
    <source>
        <dbReference type="ARBA" id="ARBA00023049"/>
    </source>
</evidence>
<dbReference type="RefSeq" id="WP_202652317.1">
    <property type="nucleotide sequence ID" value="NZ_JAESWB010000025.1"/>
</dbReference>
<dbReference type="PANTHER" id="PTHR39188:SF3">
    <property type="entry name" value="STAGE IV SPORULATION PROTEIN FB"/>
    <property type="match status" value="1"/>
</dbReference>
<feature type="transmembrane region" description="Helical" evidence="12">
    <location>
        <begin position="7"/>
        <end position="30"/>
    </location>
</feature>
<comment type="cofactor">
    <cofactor evidence="1">
        <name>Zn(2+)</name>
        <dbReference type="ChEBI" id="CHEBI:29105"/>
    </cofactor>
</comment>
<feature type="transmembrane region" description="Helical" evidence="12">
    <location>
        <begin position="158"/>
        <end position="177"/>
    </location>
</feature>
<keyword evidence="4" id="KW-0645">Protease</keyword>
<evidence type="ECO:0000313" key="14">
    <source>
        <dbReference type="EMBL" id="MBL4951248.1"/>
    </source>
</evidence>
<keyword evidence="10" id="KW-0482">Metalloprotease</keyword>
<evidence type="ECO:0000256" key="4">
    <source>
        <dbReference type="ARBA" id="ARBA00022670"/>
    </source>
</evidence>
<feature type="transmembrane region" description="Helical" evidence="12">
    <location>
        <begin position="85"/>
        <end position="111"/>
    </location>
</feature>
<evidence type="ECO:0000256" key="2">
    <source>
        <dbReference type="ARBA" id="ARBA00004141"/>
    </source>
</evidence>
<evidence type="ECO:0000256" key="12">
    <source>
        <dbReference type="SAM" id="Phobius"/>
    </source>
</evidence>
<comment type="caution">
    <text evidence="14">The sequence shown here is derived from an EMBL/GenBank/DDBJ whole genome shotgun (WGS) entry which is preliminary data.</text>
</comment>
<keyword evidence="9 12" id="KW-1133">Transmembrane helix</keyword>
<dbReference type="Pfam" id="PF02163">
    <property type="entry name" value="Peptidase_M50"/>
    <property type="match status" value="2"/>
</dbReference>
<dbReference type="Proteomes" id="UP000623967">
    <property type="component" value="Unassembled WGS sequence"/>
</dbReference>
<evidence type="ECO:0000259" key="13">
    <source>
        <dbReference type="Pfam" id="PF02163"/>
    </source>
</evidence>
<feature type="domain" description="Peptidase M50" evidence="13">
    <location>
        <begin position="113"/>
        <end position="168"/>
    </location>
</feature>
<keyword evidence="11 12" id="KW-0472">Membrane</keyword>
<organism evidence="14 15">
    <name type="scientific">Neobacillus paridis</name>
    <dbReference type="NCBI Taxonomy" id="2803862"/>
    <lineage>
        <taxon>Bacteria</taxon>
        <taxon>Bacillati</taxon>
        <taxon>Bacillota</taxon>
        <taxon>Bacilli</taxon>
        <taxon>Bacillales</taxon>
        <taxon>Bacillaceae</taxon>
        <taxon>Neobacillus</taxon>
    </lineage>
</organism>
<evidence type="ECO:0000313" key="15">
    <source>
        <dbReference type="Proteomes" id="UP000623967"/>
    </source>
</evidence>
<keyword evidence="15" id="KW-1185">Reference proteome</keyword>
<feature type="transmembrane region" description="Helical" evidence="12">
    <location>
        <begin position="123"/>
        <end position="146"/>
    </location>
</feature>
<accession>A0ABS1TIU9</accession>
<evidence type="ECO:0000256" key="6">
    <source>
        <dbReference type="ARBA" id="ARBA00022723"/>
    </source>
</evidence>
<reference evidence="14 15" key="1">
    <citation type="submission" date="2021-01" db="EMBL/GenBank/DDBJ databases">
        <title>Genome public.</title>
        <authorList>
            <person name="Liu C."/>
            <person name="Sun Q."/>
        </authorList>
    </citation>
    <scope>NUCLEOTIDE SEQUENCE [LARGE SCALE GENOMIC DNA]</scope>
    <source>
        <strain evidence="14 15">YIM B02564</strain>
    </source>
</reference>
<evidence type="ECO:0000256" key="5">
    <source>
        <dbReference type="ARBA" id="ARBA00022692"/>
    </source>
</evidence>
<comment type="similarity">
    <text evidence="3">Belongs to the peptidase M50B family.</text>
</comment>
<dbReference type="InterPro" id="IPR008915">
    <property type="entry name" value="Peptidase_M50"/>
</dbReference>
<feature type="transmembrane region" description="Helical" evidence="12">
    <location>
        <begin position="36"/>
        <end position="56"/>
    </location>
</feature>
<name>A0ABS1TIU9_9BACI</name>